<organism evidence="1 2">
    <name type="scientific">Perilla frutescens var. hirtella</name>
    <name type="common">Perilla citriodora</name>
    <name type="synonym">Perilla setoyensis</name>
    <dbReference type="NCBI Taxonomy" id="608512"/>
    <lineage>
        <taxon>Eukaryota</taxon>
        <taxon>Viridiplantae</taxon>
        <taxon>Streptophyta</taxon>
        <taxon>Embryophyta</taxon>
        <taxon>Tracheophyta</taxon>
        <taxon>Spermatophyta</taxon>
        <taxon>Magnoliopsida</taxon>
        <taxon>eudicotyledons</taxon>
        <taxon>Gunneridae</taxon>
        <taxon>Pentapetalae</taxon>
        <taxon>asterids</taxon>
        <taxon>lamiids</taxon>
        <taxon>Lamiales</taxon>
        <taxon>Lamiaceae</taxon>
        <taxon>Nepetoideae</taxon>
        <taxon>Elsholtzieae</taxon>
        <taxon>Perilla</taxon>
    </lineage>
</organism>
<dbReference type="EMBL" id="SDAM02000172">
    <property type="protein sequence ID" value="KAH6825749.1"/>
    <property type="molecule type" value="Genomic_DNA"/>
</dbReference>
<name>A0AAD4J246_PERFH</name>
<evidence type="ECO:0000313" key="1">
    <source>
        <dbReference type="EMBL" id="KAH6825749.1"/>
    </source>
</evidence>
<reference evidence="1 2" key="1">
    <citation type="journal article" date="2021" name="Nat. Commun.">
        <title>Incipient diploidization of the medicinal plant Perilla within 10,000 years.</title>
        <authorList>
            <person name="Zhang Y."/>
            <person name="Shen Q."/>
            <person name="Leng L."/>
            <person name="Zhang D."/>
            <person name="Chen S."/>
            <person name="Shi Y."/>
            <person name="Ning Z."/>
            <person name="Chen S."/>
        </authorList>
    </citation>
    <scope>NUCLEOTIDE SEQUENCE [LARGE SCALE GENOMIC DNA]</scope>
    <source>
        <strain evidence="2">cv. PC099</strain>
    </source>
</reference>
<dbReference type="Proteomes" id="UP001190926">
    <property type="component" value="Unassembled WGS sequence"/>
</dbReference>
<dbReference type="AlphaFoldDB" id="A0AAD4J246"/>
<evidence type="ECO:0008006" key="3">
    <source>
        <dbReference type="Google" id="ProtNLM"/>
    </source>
</evidence>
<proteinExistence type="predicted"/>
<dbReference type="PANTHER" id="PTHR33527:SF45">
    <property type="entry name" value="RRM DOMAIN-CONTAINING PROTEIN"/>
    <property type="match status" value="1"/>
</dbReference>
<accession>A0AAD4J246</accession>
<comment type="caution">
    <text evidence="1">The sequence shown here is derived from an EMBL/GenBank/DDBJ whole genome shotgun (WGS) entry which is preliminary data.</text>
</comment>
<sequence>MNKLSPFAPPYTPAAVVAQHHLDLVSEEKRSLYMTFSIGSPINVDEISNFFNSVYGHCVYHVYVHDEEKKDPRFGKVIFTTMAMPKYILRGRDVFKVFINNKPVWLKEYVARRLRRQLNYV</sequence>
<keyword evidence="2" id="KW-1185">Reference proteome</keyword>
<protein>
    <recommendedName>
        <fullName evidence="3">RRM domain-containing protein</fullName>
    </recommendedName>
</protein>
<evidence type="ECO:0000313" key="2">
    <source>
        <dbReference type="Proteomes" id="UP001190926"/>
    </source>
</evidence>
<gene>
    <name evidence="1" type="ORF">C2S53_006855</name>
</gene>
<dbReference type="PANTHER" id="PTHR33527">
    <property type="entry name" value="OS07G0274300 PROTEIN"/>
    <property type="match status" value="1"/>
</dbReference>